<dbReference type="KEGG" id="gfs:119635309"/>
<dbReference type="RefSeq" id="XP_037886002.1">
    <property type="nucleotide sequence ID" value="XM_038030074.1"/>
</dbReference>
<dbReference type="AlphaFoldDB" id="A0A8U0WKZ4"/>
<evidence type="ECO:0000313" key="16">
    <source>
        <dbReference type="RefSeq" id="XP_037886002.1"/>
    </source>
</evidence>
<feature type="transmembrane region" description="Helical" evidence="9">
    <location>
        <begin position="401"/>
        <end position="421"/>
    </location>
</feature>
<dbReference type="RefSeq" id="XP_037886005.1">
    <property type="nucleotide sequence ID" value="XM_038030077.1"/>
</dbReference>
<keyword evidence="7 9" id="KW-1133">Transmembrane helix</keyword>
<evidence type="ECO:0000313" key="19">
    <source>
        <dbReference type="RefSeq" id="XP_037886005.1"/>
    </source>
</evidence>
<dbReference type="PANTHER" id="PTHR48041">
    <property type="entry name" value="ABC TRANSPORTER G FAMILY MEMBER 28"/>
    <property type="match status" value="1"/>
</dbReference>
<keyword evidence="5" id="KW-0547">Nucleotide-binding</keyword>
<dbReference type="Pfam" id="PF00005">
    <property type="entry name" value="ABC_tran"/>
    <property type="match status" value="1"/>
</dbReference>
<keyword evidence="4 9" id="KW-0812">Transmembrane</keyword>
<organism evidence="11 15">
    <name type="scientific">Glossina fuscipes</name>
    <dbReference type="NCBI Taxonomy" id="7396"/>
    <lineage>
        <taxon>Eukaryota</taxon>
        <taxon>Metazoa</taxon>
        <taxon>Ecdysozoa</taxon>
        <taxon>Arthropoda</taxon>
        <taxon>Hexapoda</taxon>
        <taxon>Insecta</taxon>
        <taxon>Pterygota</taxon>
        <taxon>Neoptera</taxon>
        <taxon>Endopterygota</taxon>
        <taxon>Diptera</taxon>
        <taxon>Brachycera</taxon>
        <taxon>Muscomorpha</taxon>
        <taxon>Hippoboscoidea</taxon>
        <taxon>Glossinidae</taxon>
        <taxon>Glossina</taxon>
    </lineage>
</organism>
<evidence type="ECO:0000313" key="14">
    <source>
        <dbReference type="RefSeq" id="XP_037886000.1"/>
    </source>
</evidence>
<feature type="transmembrane region" description="Helical" evidence="9">
    <location>
        <begin position="546"/>
        <end position="566"/>
    </location>
</feature>
<dbReference type="RefSeq" id="XP_037886000.1">
    <property type="nucleotide sequence ID" value="XM_038030072.1"/>
</dbReference>
<dbReference type="InterPro" id="IPR003439">
    <property type="entry name" value="ABC_transporter-like_ATP-bd"/>
</dbReference>
<keyword evidence="3" id="KW-0813">Transport</keyword>
<evidence type="ECO:0000256" key="4">
    <source>
        <dbReference type="ARBA" id="ARBA00022692"/>
    </source>
</evidence>
<dbReference type="SUPFAM" id="SSF52540">
    <property type="entry name" value="P-loop containing nucleoside triphosphate hydrolases"/>
    <property type="match status" value="1"/>
</dbReference>
<dbReference type="FunFam" id="3.40.50.300:FF:001077">
    <property type="entry name" value="Uncharacterized protein, isoform A"/>
    <property type="match status" value="1"/>
</dbReference>
<keyword evidence="8 9" id="KW-0472">Membrane</keyword>
<evidence type="ECO:0000256" key="7">
    <source>
        <dbReference type="ARBA" id="ARBA00022989"/>
    </source>
</evidence>
<dbReference type="InterPro" id="IPR003593">
    <property type="entry name" value="AAA+_ATPase"/>
</dbReference>
<dbReference type="PROSITE" id="PS50893">
    <property type="entry name" value="ABC_TRANSPORTER_2"/>
    <property type="match status" value="1"/>
</dbReference>
<dbReference type="Gene3D" id="3.40.50.300">
    <property type="entry name" value="P-loop containing nucleotide triphosphate hydrolases"/>
    <property type="match status" value="1"/>
</dbReference>
<feature type="transmembrane region" description="Helical" evidence="9">
    <location>
        <begin position="631"/>
        <end position="653"/>
    </location>
</feature>
<comment type="subcellular location">
    <subcellularLocation>
        <location evidence="1">Membrane</location>
        <topology evidence="1">Multi-pass membrane protein</topology>
    </subcellularLocation>
</comment>
<evidence type="ECO:0000313" key="15">
    <source>
        <dbReference type="RefSeq" id="XP_037886001.1"/>
    </source>
</evidence>
<feature type="domain" description="ABC transporter" evidence="10">
    <location>
        <begin position="61"/>
        <end position="299"/>
    </location>
</feature>
<dbReference type="CDD" id="cd03213">
    <property type="entry name" value="ABCG_EPDR"/>
    <property type="match status" value="1"/>
</dbReference>
<gene>
    <name evidence="12 13 14 15 16 17 18 19 20 21" type="primary">LOC119635309</name>
</gene>
<evidence type="ECO:0000256" key="8">
    <source>
        <dbReference type="ARBA" id="ARBA00023136"/>
    </source>
</evidence>
<dbReference type="RefSeq" id="XP_037886007.1">
    <property type="nucleotide sequence ID" value="XM_038030079.1"/>
</dbReference>
<evidence type="ECO:0000313" key="21">
    <source>
        <dbReference type="RefSeq" id="XP_037886007.1"/>
    </source>
</evidence>
<evidence type="ECO:0000313" key="11">
    <source>
        <dbReference type="Proteomes" id="UP000092443"/>
    </source>
</evidence>
<dbReference type="Pfam" id="PF19055">
    <property type="entry name" value="ABC2_membrane_7"/>
    <property type="match status" value="1"/>
</dbReference>
<dbReference type="InterPro" id="IPR027417">
    <property type="entry name" value="P-loop_NTPase"/>
</dbReference>
<dbReference type="SMART" id="SM00382">
    <property type="entry name" value="AAA"/>
    <property type="match status" value="1"/>
</dbReference>
<evidence type="ECO:0000256" key="6">
    <source>
        <dbReference type="ARBA" id="ARBA00022840"/>
    </source>
</evidence>
<evidence type="ECO:0000256" key="3">
    <source>
        <dbReference type="ARBA" id="ARBA00022448"/>
    </source>
</evidence>
<dbReference type="Pfam" id="PF01061">
    <property type="entry name" value="ABC2_membrane"/>
    <property type="match status" value="1"/>
</dbReference>
<protein>
    <submittedName>
        <fullName evidence="12 13">ATP-binding cassette sub-family G member 1</fullName>
    </submittedName>
</protein>
<evidence type="ECO:0000313" key="13">
    <source>
        <dbReference type="RefSeq" id="XP_037885999.1"/>
    </source>
</evidence>
<comment type="similarity">
    <text evidence="2">Belongs to the ABC transporter superfamily. ABCG family. Eye pigment precursor importer (TC 3.A.1.204) subfamily.</text>
</comment>
<evidence type="ECO:0000256" key="2">
    <source>
        <dbReference type="ARBA" id="ARBA00005814"/>
    </source>
</evidence>
<dbReference type="PROSITE" id="PS00211">
    <property type="entry name" value="ABC_TRANSPORTER_1"/>
    <property type="match status" value="1"/>
</dbReference>
<evidence type="ECO:0000313" key="18">
    <source>
        <dbReference type="RefSeq" id="XP_037886004.1"/>
    </source>
</evidence>
<name>A0A8U0WKZ4_9MUSC</name>
<dbReference type="RefSeq" id="XP_037886004.1">
    <property type="nucleotide sequence ID" value="XM_038030076.1"/>
</dbReference>
<dbReference type="RefSeq" id="XP_037886001.1">
    <property type="nucleotide sequence ID" value="XM_038030073.1"/>
</dbReference>
<dbReference type="GO" id="GO:0016887">
    <property type="term" value="F:ATP hydrolysis activity"/>
    <property type="evidence" value="ECO:0007669"/>
    <property type="project" value="InterPro"/>
</dbReference>
<keyword evidence="11" id="KW-1185">Reference proteome</keyword>
<dbReference type="RefSeq" id="XP_037886006.1">
    <property type="nucleotide sequence ID" value="XM_038030078.1"/>
</dbReference>
<dbReference type="GO" id="GO:0005524">
    <property type="term" value="F:ATP binding"/>
    <property type="evidence" value="ECO:0007669"/>
    <property type="project" value="UniProtKB-KW"/>
</dbReference>
<dbReference type="GO" id="GO:0140359">
    <property type="term" value="F:ABC-type transporter activity"/>
    <property type="evidence" value="ECO:0007669"/>
    <property type="project" value="InterPro"/>
</dbReference>
<feature type="transmembrane region" description="Helical" evidence="9">
    <location>
        <begin position="433"/>
        <end position="457"/>
    </location>
</feature>
<proteinExistence type="inferred from homology"/>
<evidence type="ECO:0000256" key="1">
    <source>
        <dbReference type="ARBA" id="ARBA00004141"/>
    </source>
</evidence>
<evidence type="ECO:0000256" key="5">
    <source>
        <dbReference type="ARBA" id="ARBA00022741"/>
    </source>
</evidence>
<evidence type="ECO:0000313" key="12">
    <source>
        <dbReference type="RefSeq" id="XP_037885998.1"/>
    </source>
</evidence>
<keyword evidence="6 12" id="KW-0067">ATP-binding</keyword>
<dbReference type="PANTHER" id="PTHR48041:SF15">
    <property type="entry name" value="FI05267P"/>
    <property type="match status" value="1"/>
</dbReference>
<dbReference type="InterPro" id="IPR050352">
    <property type="entry name" value="ABCG_transporters"/>
</dbReference>
<dbReference type="RefSeq" id="XP_037885999.1">
    <property type="nucleotide sequence ID" value="XM_038030071.1"/>
</dbReference>
<evidence type="ECO:0000313" key="20">
    <source>
        <dbReference type="RefSeq" id="XP_037886006.1"/>
    </source>
</evidence>
<dbReference type="GeneID" id="119635309"/>
<evidence type="ECO:0000256" key="9">
    <source>
        <dbReference type="SAM" id="Phobius"/>
    </source>
</evidence>
<evidence type="ECO:0000313" key="17">
    <source>
        <dbReference type="RefSeq" id="XP_037886003.1"/>
    </source>
</evidence>
<accession>A0A8U0WKZ4</accession>
<dbReference type="InterPro" id="IPR043926">
    <property type="entry name" value="ABCG_dom"/>
</dbReference>
<evidence type="ECO:0000259" key="10">
    <source>
        <dbReference type="PROSITE" id="PS50893"/>
    </source>
</evidence>
<dbReference type="RefSeq" id="XP_037885998.1">
    <property type="nucleotide sequence ID" value="XM_038030070.1"/>
</dbReference>
<dbReference type="InterPro" id="IPR017871">
    <property type="entry name" value="ABC_transporter-like_CS"/>
</dbReference>
<dbReference type="InterPro" id="IPR013525">
    <property type="entry name" value="ABC2_TM"/>
</dbReference>
<feature type="transmembrane region" description="Helical" evidence="9">
    <location>
        <begin position="478"/>
        <end position="505"/>
    </location>
</feature>
<reference evidence="12 13" key="1">
    <citation type="submission" date="2025-04" db="UniProtKB">
        <authorList>
            <consortium name="RefSeq"/>
        </authorList>
    </citation>
    <scope>IDENTIFICATION</scope>
    <source>
        <tissue evidence="12 13">Whole body pupa</tissue>
    </source>
</reference>
<dbReference type="RefSeq" id="XP_037886003.1">
    <property type="nucleotide sequence ID" value="XM_038030075.1"/>
</dbReference>
<dbReference type="Proteomes" id="UP000092443">
    <property type="component" value="Unplaced"/>
</dbReference>
<feature type="transmembrane region" description="Helical" evidence="9">
    <location>
        <begin position="511"/>
        <end position="534"/>
    </location>
</feature>
<sequence length="684" mass="77898">METRDISCGYSYDSCNSQSGSSLAYSNDVIAGGSTLVEQSDNLNNSSNILKSLLNWPPVNLEFHNLTYEVPDVDKEKKRILHSVSGEFRPGELTAIMGPSGAGKTTLLNILASFGAKQLSGEIRINENLRDVKTFRKMSRYIMQNDTIDPHFTVLESMMLAAGLKLGTTLPQQQRMQIINEILTMLRLQKAANTKGLRLSGGERKRLCIAMELVNNPPIIFLDEPTTGLDDISSSQCVTLLRRIAHAGRTVICSIHTPPAKLFEMFDKVYIMAEGECIYQGSVPNIVPYLAHIGLTCPLTYNPADFIIETACHEYGDYHSSMVDAVENGKIYRWLPKSESDNLNSTRRNKSETTSGVSSFDEIEKFEMEIDKKLLRPQSTWWQQYRLLLMRMLTRMWRDKFYFKMKFSVKFVMSLLVGAMYTGVGNDATKALFNFGFAFTIIIAYLYMPMMPILLEFPSEIRLLKREYFNQWYRLSSYFVALVTSKLPSMLIMALMYITIVYLMSNQPLELYRFVMVYLVAILTGQISESLGLLLSSRLNLVNSMFMGPVTAVPLILLSTFGMGYGKGTYISPFMRFIMNCSYLRHSMEGIMEALYGYNRSDTICPPTEIFCMFKSAKFLRVILGFENLNYTFSIVCLGIFYIIFTVLAFALIKHRLSTSGTTHPFIQKINKYLIKYFNFSTYK</sequence>
<dbReference type="GO" id="GO:0005886">
    <property type="term" value="C:plasma membrane"/>
    <property type="evidence" value="ECO:0007669"/>
    <property type="project" value="TreeGrafter"/>
</dbReference>